<gene>
    <name evidence="1" type="ORF">PAXINDRAFT_22152</name>
</gene>
<dbReference type="AlphaFoldDB" id="A0A0C9SLJ9"/>
<evidence type="ECO:0000313" key="1">
    <source>
        <dbReference type="EMBL" id="KIJ04554.1"/>
    </source>
</evidence>
<evidence type="ECO:0000313" key="2">
    <source>
        <dbReference type="Proteomes" id="UP000053647"/>
    </source>
</evidence>
<sequence>MGGLLSLQTTEEIGRSSTSLGNIEATPLAGITFVSFTTGAVLYIQCTDYFPYNGLYIRRRWFASPSAGTLVQPNPYSLPIHLLAEETTSIYLGEQPKVTLASIEIHCKDLATFSFKSLNPLHIVPGHTAILELFVRLTLCSATLAGLRRAADREDEVGAHV</sequence>
<protein>
    <submittedName>
        <fullName evidence="1">Uncharacterized protein</fullName>
    </submittedName>
</protein>
<accession>A0A0C9SLJ9</accession>
<proteinExistence type="predicted"/>
<dbReference type="OrthoDB" id="436496at2759"/>
<dbReference type="EMBL" id="KN821722">
    <property type="protein sequence ID" value="KIJ04554.1"/>
    <property type="molecule type" value="Genomic_DNA"/>
</dbReference>
<dbReference type="Proteomes" id="UP000053647">
    <property type="component" value="Unassembled WGS sequence"/>
</dbReference>
<reference evidence="2" key="2">
    <citation type="submission" date="2015-01" db="EMBL/GenBank/DDBJ databases">
        <title>Evolutionary Origins and Diversification of the Mycorrhizal Mutualists.</title>
        <authorList>
            <consortium name="DOE Joint Genome Institute"/>
            <consortium name="Mycorrhizal Genomics Consortium"/>
            <person name="Kohler A."/>
            <person name="Kuo A."/>
            <person name="Nagy L.G."/>
            <person name="Floudas D."/>
            <person name="Copeland A."/>
            <person name="Barry K.W."/>
            <person name="Cichocki N."/>
            <person name="Veneault-Fourrey C."/>
            <person name="LaButti K."/>
            <person name="Lindquist E.A."/>
            <person name="Lipzen A."/>
            <person name="Lundell T."/>
            <person name="Morin E."/>
            <person name="Murat C."/>
            <person name="Riley R."/>
            <person name="Ohm R."/>
            <person name="Sun H."/>
            <person name="Tunlid A."/>
            <person name="Henrissat B."/>
            <person name="Grigoriev I.V."/>
            <person name="Hibbett D.S."/>
            <person name="Martin F."/>
        </authorList>
    </citation>
    <scope>NUCLEOTIDE SEQUENCE [LARGE SCALE GENOMIC DNA]</scope>
    <source>
        <strain evidence="2">ATCC 200175</strain>
    </source>
</reference>
<reference evidence="1 2" key="1">
    <citation type="submission" date="2014-06" db="EMBL/GenBank/DDBJ databases">
        <authorList>
            <consortium name="DOE Joint Genome Institute"/>
            <person name="Kuo A."/>
            <person name="Kohler A."/>
            <person name="Nagy L.G."/>
            <person name="Floudas D."/>
            <person name="Copeland A."/>
            <person name="Barry K.W."/>
            <person name="Cichocki N."/>
            <person name="Veneault-Fourrey C."/>
            <person name="LaButti K."/>
            <person name="Lindquist E.A."/>
            <person name="Lipzen A."/>
            <person name="Lundell T."/>
            <person name="Morin E."/>
            <person name="Murat C."/>
            <person name="Sun H."/>
            <person name="Tunlid A."/>
            <person name="Henrissat B."/>
            <person name="Grigoriev I.V."/>
            <person name="Hibbett D.S."/>
            <person name="Martin F."/>
            <person name="Nordberg H.P."/>
            <person name="Cantor M.N."/>
            <person name="Hua S.X."/>
        </authorList>
    </citation>
    <scope>NUCLEOTIDE SEQUENCE [LARGE SCALE GENOMIC DNA]</scope>
    <source>
        <strain evidence="1 2">ATCC 200175</strain>
    </source>
</reference>
<name>A0A0C9SLJ9_PAXIN</name>
<keyword evidence="2" id="KW-1185">Reference proteome</keyword>
<organism evidence="1 2">
    <name type="scientific">Paxillus involutus ATCC 200175</name>
    <dbReference type="NCBI Taxonomy" id="664439"/>
    <lineage>
        <taxon>Eukaryota</taxon>
        <taxon>Fungi</taxon>
        <taxon>Dikarya</taxon>
        <taxon>Basidiomycota</taxon>
        <taxon>Agaricomycotina</taxon>
        <taxon>Agaricomycetes</taxon>
        <taxon>Agaricomycetidae</taxon>
        <taxon>Boletales</taxon>
        <taxon>Paxilineae</taxon>
        <taxon>Paxillaceae</taxon>
        <taxon>Paxillus</taxon>
    </lineage>
</organism>
<dbReference type="HOGENOM" id="CLU_1644243_0_0_1"/>